<evidence type="ECO:0000313" key="18">
    <source>
        <dbReference type="EMBL" id="AIT05288.1"/>
    </source>
</evidence>
<evidence type="ECO:0000256" key="10">
    <source>
        <dbReference type="ARBA" id="ARBA00022777"/>
    </source>
</evidence>
<name>A0A097ECM2_9SPHN</name>
<dbReference type="PROSITE" id="PS50109">
    <property type="entry name" value="HIS_KIN"/>
    <property type="match status" value="1"/>
</dbReference>
<dbReference type="Gene3D" id="1.10.287.130">
    <property type="match status" value="1"/>
</dbReference>
<dbReference type="PANTHER" id="PTHR44936:SF5">
    <property type="entry name" value="SENSOR HISTIDINE KINASE ENVZ"/>
    <property type="match status" value="1"/>
</dbReference>
<evidence type="ECO:0000256" key="4">
    <source>
        <dbReference type="ARBA" id="ARBA00022475"/>
    </source>
</evidence>
<sequence length="423" mass="44109">MSRSANAPSIVWPIFALVIVSVIVAAMVLFAVTFSGPPPREMAGGVAKAAQMLRSGVPPARDGPSPTFRTMPTAPTAPAGFHVDGAAAAQLAAALAVPRRDVLVLTMRPQDEPGGGLGRDFVLGWRTAAGWRVLESPRPLLGAWHVRTLAAMLLAIVALAVPAWALARAISRPLAAVARAAEQAHAGASLPPLPQGGAREVRALSRSVAGMHARLAAHAEGRTTMLAAIAHDMGTPLSRLAFRIEALPEAARERALGDIAEMRGMIAAALSFARDERSDVTGRLDLRSLIESLVDDLADVGTPIAAAPGPRAVIRGDAASLRRLFANLIENGVRYGGGGEIGWQLVDDAVVVRIDDRGPGIAPDMLERVFEPFVRGDPSRNRATGGTGLGLAIARSIATRHGGQVRLENRAVGARATVILPIA</sequence>
<dbReference type="InterPro" id="IPR036097">
    <property type="entry name" value="HisK_dim/P_sf"/>
</dbReference>
<keyword evidence="13" id="KW-0902">Two-component regulatory system</keyword>
<dbReference type="SMART" id="SM00387">
    <property type="entry name" value="HATPase_c"/>
    <property type="match status" value="1"/>
</dbReference>
<dbReference type="Gene3D" id="3.30.565.10">
    <property type="entry name" value="Histidine kinase-like ATPase, C-terminal domain"/>
    <property type="match status" value="1"/>
</dbReference>
<proteinExistence type="predicted"/>
<keyword evidence="7" id="KW-0808">Transferase</keyword>
<evidence type="ECO:0000256" key="1">
    <source>
        <dbReference type="ARBA" id="ARBA00000085"/>
    </source>
</evidence>
<evidence type="ECO:0000256" key="5">
    <source>
        <dbReference type="ARBA" id="ARBA00022519"/>
    </source>
</evidence>
<comment type="catalytic activity">
    <reaction evidence="1">
        <text>ATP + protein L-histidine = ADP + protein N-phospho-L-histidine.</text>
        <dbReference type="EC" id="2.7.13.3"/>
    </reaction>
</comment>
<keyword evidence="11" id="KW-0067">ATP-binding</keyword>
<dbReference type="PRINTS" id="PR00344">
    <property type="entry name" value="BCTRLSENSOR"/>
</dbReference>
<dbReference type="CDD" id="cd00082">
    <property type="entry name" value="HisKA"/>
    <property type="match status" value="1"/>
</dbReference>
<keyword evidence="10" id="KW-0418">Kinase</keyword>
<protein>
    <recommendedName>
        <fullName evidence="3">histidine kinase</fullName>
        <ecNumber evidence="3">2.7.13.3</ecNumber>
    </recommendedName>
</protein>
<dbReference type="AlphaFoldDB" id="A0A097ECM2"/>
<dbReference type="GO" id="GO:0005886">
    <property type="term" value="C:plasma membrane"/>
    <property type="evidence" value="ECO:0007669"/>
    <property type="project" value="UniProtKB-SubCell"/>
</dbReference>
<keyword evidence="19" id="KW-1185">Reference proteome</keyword>
<dbReference type="PROSITE" id="PS50885">
    <property type="entry name" value="HAMP"/>
    <property type="match status" value="1"/>
</dbReference>
<keyword evidence="12 15" id="KW-1133">Transmembrane helix</keyword>
<feature type="transmembrane region" description="Helical" evidence="15">
    <location>
        <begin position="148"/>
        <end position="167"/>
    </location>
</feature>
<comment type="subcellular location">
    <subcellularLocation>
        <location evidence="2">Cell inner membrane</location>
        <topology evidence="2">Multi-pass membrane protein</topology>
    </subcellularLocation>
</comment>
<evidence type="ECO:0000256" key="13">
    <source>
        <dbReference type="ARBA" id="ARBA00023012"/>
    </source>
</evidence>
<evidence type="ECO:0000256" key="14">
    <source>
        <dbReference type="ARBA" id="ARBA00023136"/>
    </source>
</evidence>
<evidence type="ECO:0000256" key="6">
    <source>
        <dbReference type="ARBA" id="ARBA00022553"/>
    </source>
</evidence>
<dbReference type="RefSeq" id="WP_038658614.1">
    <property type="nucleotide sequence ID" value="NZ_CP009571.1"/>
</dbReference>
<feature type="transmembrane region" description="Helical" evidence="15">
    <location>
        <begin position="12"/>
        <end position="32"/>
    </location>
</feature>
<dbReference type="InterPro" id="IPR005467">
    <property type="entry name" value="His_kinase_dom"/>
</dbReference>
<dbReference type="HOGENOM" id="CLU_000445_89_27_5"/>
<dbReference type="eggNOG" id="COG2205">
    <property type="taxonomic scope" value="Bacteria"/>
</dbReference>
<feature type="domain" description="HAMP" evidence="17">
    <location>
        <begin position="168"/>
        <end position="220"/>
    </location>
</feature>
<gene>
    <name evidence="18" type="ORF">MC45_01375</name>
</gene>
<keyword evidence="4" id="KW-1003">Cell membrane</keyword>
<dbReference type="InterPro" id="IPR036890">
    <property type="entry name" value="HATPase_C_sf"/>
</dbReference>
<dbReference type="KEGG" id="stax:MC45_01375"/>
<evidence type="ECO:0000256" key="15">
    <source>
        <dbReference type="SAM" id="Phobius"/>
    </source>
</evidence>
<evidence type="ECO:0000256" key="8">
    <source>
        <dbReference type="ARBA" id="ARBA00022692"/>
    </source>
</evidence>
<feature type="domain" description="Histidine kinase" evidence="16">
    <location>
        <begin position="228"/>
        <end position="423"/>
    </location>
</feature>
<keyword evidence="8 15" id="KW-0812">Transmembrane</keyword>
<evidence type="ECO:0000256" key="11">
    <source>
        <dbReference type="ARBA" id="ARBA00022840"/>
    </source>
</evidence>
<evidence type="ECO:0000313" key="19">
    <source>
        <dbReference type="Proteomes" id="UP000033200"/>
    </source>
</evidence>
<dbReference type="Pfam" id="PF02518">
    <property type="entry name" value="HATPase_c"/>
    <property type="match status" value="1"/>
</dbReference>
<keyword evidence="5" id="KW-0997">Cell inner membrane</keyword>
<accession>A0A097ECM2</accession>
<dbReference type="InterPro" id="IPR050980">
    <property type="entry name" value="2C_sensor_his_kinase"/>
</dbReference>
<keyword evidence="9" id="KW-0547">Nucleotide-binding</keyword>
<dbReference type="InterPro" id="IPR003660">
    <property type="entry name" value="HAMP_dom"/>
</dbReference>
<evidence type="ECO:0000256" key="3">
    <source>
        <dbReference type="ARBA" id="ARBA00012438"/>
    </source>
</evidence>
<dbReference type="STRING" id="1549858.MC45_01375"/>
<evidence type="ECO:0000256" key="2">
    <source>
        <dbReference type="ARBA" id="ARBA00004429"/>
    </source>
</evidence>
<dbReference type="InterPro" id="IPR003661">
    <property type="entry name" value="HisK_dim/P_dom"/>
</dbReference>
<keyword evidence="14 15" id="KW-0472">Membrane</keyword>
<dbReference type="EMBL" id="CP009571">
    <property type="protein sequence ID" value="AIT05288.1"/>
    <property type="molecule type" value="Genomic_DNA"/>
</dbReference>
<dbReference type="PANTHER" id="PTHR44936">
    <property type="entry name" value="SENSOR PROTEIN CREC"/>
    <property type="match status" value="1"/>
</dbReference>
<dbReference type="CDD" id="cd00075">
    <property type="entry name" value="HATPase"/>
    <property type="match status" value="1"/>
</dbReference>
<evidence type="ECO:0000259" key="16">
    <source>
        <dbReference type="PROSITE" id="PS50109"/>
    </source>
</evidence>
<dbReference type="GO" id="GO:0005524">
    <property type="term" value="F:ATP binding"/>
    <property type="evidence" value="ECO:0007669"/>
    <property type="project" value="UniProtKB-KW"/>
</dbReference>
<keyword evidence="6" id="KW-0597">Phosphoprotein</keyword>
<dbReference type="InterPro" id="IPR003594">
    <property type="entry name" value="HATPase_dom"/>
</dbReference>
<evidence type="ECO:0000256" key="12">
    <source>
        <dbReference type="ARBA" id="ARBA00022989"/>
    </source>
</evidence>
<dbReference type="Proteomes" id="UP000033200">
    <property type="component" value="Chromosome"/>
</dbReference>
<dbReference type="SUPFAM" id="SSF47384">
    <property type="entry name" value="Homodimeric domain of signal transducing histidine kinase"/>
    <property type="match status" value="1"/>
</dbReference>
<organism evidence="18 19">
    <name type="scientific">Sphingomonas taxi</name>
    <dbReference type="NCBI Taxonomy" id="1549858"/>
    <lineage>
        <taxon>Bacteria</taxon>
        <taxon>Pseudomonadati</taxon>
        <taxon>Pseudomonadota</taxon>
        <taxon>Alphaproteobacteria</taxon>
        <taxon>Sphingomonadales</taxon>
        <taxon>Sphingomonadaceae</taxon>
        <taxon>Sphingomonas</taxon>
    </lineage>
</organism>
<dbReference type="SUPFAM" id="SSF55874">
    <property type="entry name" value="ATPase domain of HSP90 chaperone/DNA topoisomerase II/histidine kinase"/>
    <property type="match status" value="1"/>
</dbReference>
<reference evidence="18 19" key="1">
    <citation type="submission" date="2014-09" db="EMBL/GenBank/DDBJ databases">
        <title>Using Illumina technology Improving SMRT sequencing Genome Assembly by RASTools.</title>
        <authorList>
            <person name="Zhou Y."/>
            <person name="Ma T."/>
            <person name="Liu T."/>
        </authorList>
    </citation>
    <scope>NUCLEOTIDE SEQUENCE [LARGE SCALE GENOMIC DNA]</scope>
    <source>
        <strain evidence="18 19">ATCC 55669</strain>
    </source>
</reference>
<dbReference type="EC" id="2.7.13.3" evidence="3"/>
<dbReference type="GO" id="GO:0000155">
    <property type="term" value="F:phosphorelay sensor kinase activity"/>
    <property type="evidence" value="ECO:0007669"/>
    <property type="project" value="InterPro"/>
</dbReference>
<evidence type="ECO:0000256" key="7">
    <source>
        <dbReference type="ARBA" id="ARBA00022679"/>
    </source>
</evidence>
<dbReference type="InterPro" id="IPR004358">
    <property type="entry name" value="Sig_transdc_His_kin-like_C"/>
</dbReference>
<evidence type="ECO:0000259" key="17">
    <source>
        <dbReference type="PROSITE" id="PS50885"/>
    </source>
</evidence>
<evidence type="ECO:0000256" key="9">
    <source>
        <dbReference type="ARBA" id="ARBA00022741"/>
    </source>
</evidence>